<dbReference type="Pfam" id="PF08142">
    <property type="entry name" value="AARP2CN"/>
    <property type="match status" value="1"/>
</dbReference>
<dbReference type="PANTHER" id="PTHR12858">
    <property type="entry name" value="RIBOSOME BIOGENESIS PROTEIN"/>
    <property type="match status" value="1"/>
</dbReference>
<dbReference type="GO" id="GO:0034511">
    <property type="term" value="F:U3 snoRNA binding"/>
    <property type="evidence" value="ECO:0007669"/>
    <property type="project" value="TreeGrafter"/>
</dbReference>
<keyword evidence="4" id="KW-0472">Membrane</keyword>
<evidence type="ECO:0000256" key="3">
    <source>
        <dbReference type="ARBA" id="ARBA00040070"/>
    </source>
</evidence>
<sequence>MHFCRLPERRSRFCFLCPDAINMVDVLDSLKVLTLRNNSKKGIVSLSLAMKRLPFKNIIRFFIIKWSVLCSSLSYCFAYAFSRGLKGRFYKLDTVKEQDALLRLMSSCSTKPLSLQEYRTRLLVESCTITGLCTLRLCGYVRGPSLDVNRLVHIPGWGDYQLTSVDVLLDPHPLHEFQQAALFSNYLHYDQFQCFLGDFMQHPKHLFPKGTSEYQATWMMDLQECAENTLESENVVTVIFIICVPISLVMNVTAGNFRLARVREEREDKLFPDEIDTPAHEPARIRFQKYRSLKSFRTSFWDPKENLPRDYIRIVHFKNFSVTKKRILEQEVKGAVVSAFNGLYSFLCNFSHPLVVYSLLPNEQKMALLNVLLRKHSLCDQPIRSKDELLFQIGYRRYFVSPVFSQHTIADKHKVERFLPENATVVASFFAPVMFPPAGVSVFKLGQLSLVGTGSLMNVDADRVILKRVVLSGHPYKINRRHAVVRYMFFNRDDVEWFRPVELRTRSGRRGYIREPIGTHGYMKCSFNAQLPSQDVVFIDLYKRVFPKWTYDPLVDQRLFAETCSKMDSS</sequence>
<dbReference type="GO" id="GO:0003924">
    <property type="term" value="F:GTPase activity"/>
    <property type="evidence" value="ECO:0007669"/>
    <property type="project" value="TreeGrafter"/>
</dbReference>
<dbReference type="GO" id="GO:0000479">
    <property type="term" value="P:endonucleolytic cleavage of tricistronic rRNA transcript (SSU-rRNA, 5.8S rRNA, LSU-rRNA)"/>
    <property type="evidence" value="ECO:0007669"/>
    <property type="project" value="TreeGrafter"/>
</dbReference>
<evidence type="ECO:0000256" key="1">
    <source>
        <dbReference type="ARBA" id="ARBA00037087"/>
    </source>
</evidence>
<keyword evidence="4" id="KW-0812">Transmembrane</keyword>
<dbReference type="SMART" id="SM00785">
    <property type="entry name" value="AARP2CN"/>
    <property type="match status" value="1"/>
</dbReference>
<feature type="domain" description="AARP2CN" evidence="5">
    <location>
        <begin position="97"/>
        <end position="172"/>
    </location>
</feature>
<dbReference type="PANTHER" id="PTHR12858:SF1">
    <property type="entry name" value="PRE-RRNA-PROCESSING PROTEIN TSR1 HOMOLOG"/>
    <property type="match status" value="1"/>
</dbReference>
<proteinExistence type="inferred from homology"/>
<dbReference type="STRING" id="36087.A0A077Z856"/>
<evidence type="ECO:0000256" key="4">
    <source>
        <dbReference type="SAM" id="Phobius"/>
    </source>
</evidence>
<dbReference type="InterPro" id="IPR039761">
    <property type="entry name" value="Bms1/Tsr1"/>
</dbReference>
<evidence type="ECO:0000259" key="5">
    <source>
        <dbReference type="SMART" id="SM00785"/>
    </source>
</evidence>
<keyword evidence="4" id="KW-1133">Transmembrane helix</keyword>
<dbReference type="GO" id="GO:0005525">
    <property type="term" value="F:GTP binding"/>
    <property type="evidence" value="ECO:0007669"/>
    <property type="project" value="TreeGrafter"/>
</dbReference>
<dbReference type="GO" id="GO:0030688">
    <property type="term" value="C:preribosome, small subunit precursor"/>
    <property type="evidence" value="ECO:0007669"/>
    <property type="project" value="TreeGrafter"/>
</dbReference>
<name>A0A077Z856_TRITR</name>
<evidence type="ECO:0000313" key="7">
    <source>
        <dbReference type="EMBL" id="CDW55803.1"/>
    </source>
</evidence>
<dbReference type="OrthoDB" id="119302at2759"/>
<dbReference type="InterPro" id="IPR007034">
    <property type="entry name" value="BMS1_TSR1_C"/>
</dbReference>
<accession>A0A077Z856</accession>
<feature type="domain" description="Ribosome biogenesis protein BMS1/TSR1 C-terminal" evidence="6">
    <location>
        <begin position="274"/>
        <end position="545"/>
    </location>
</feature>
<reference evidence="7" key="1">
    <citation type="submission" date="2014-01" db="EMBL/GenBank/DDBJ databases">
        <authorList>
            <person name="Aslett M."/>
        </authorList>
    </citation>
    <scope>NUCLEOTIDE SEQUENCE</scope>
</reference>
<dbReference type="EMBL" id="HG805981">
    <property type="protein sequence ID" value="CDW55803.1"/>
    <property type="molecule type" value="Genomic_DNA"/>
</dbReference>
<evidence type="ECO:0000313" key="8">
    <source>
        <dbReference type="Proteomes" id="UP000030665"/>
    </source>
</evidence>
<gene>
    <name evidence="7" type="ORF">TTRE_0000407601</name>
</gene>
<dbReference type="SMART" id="SM01362">
    <property type="entry name" value="DUF663"/>
    <property type="match status" value="1"/>
</dbReference>
<reference evidence="7" key="2">
    <citation type="submission" date="2014-03" db="EMBL/GenBank/DDBJ databases">
        <title>The whipworm genome and dual-species transcriptomics of an intimate host-pathogen interaction.</title>
        <authorList>
            <person name="Foth B.J."/>
            <person name="Tsai I.J."/>
            <person name="Reid A.J."/>
            <person name="Bancroft A.J."/>
            <person name="Nichol S."/>
            <person name="Tracey A."/>
            <person name="Holroyd N."/>
            <person name="Cotton J.A."/>
            <person name="Stanley E.J."/>
            <person name="Zarowiecki M."/>
            <person name="Liu J.Z."/>
            <person name="Huckvale T."/>
            <person name="Cooper P.J."/>
            <person name="Grencis R.K."/>
            <person name="Berriman M."/>
        </authorList>
    </citation>
    <scope>NUCLEOTIDE SEQUENCE [LARGE SCALE GENOMIC DNA]</scope>
</reference>
<evidence type="ECO:0000256" key="2">
    <source>
        <dbReference type="ARBA" id="ARBA00038288"/>
    </source>
</evidence>
<organism evidence="7 8">
    <name type="scientific">Trichuris trichiura</name>
    <name type="common">Whipworm</name>
    <name type="synonym">Trichocephalus trichiurus</name>
    <dbReference type="NCBI Taxonomy" id="36087"/>
    <lineage>
        <taxon>Eukaryota</taxon>
        <taxon>Metazoa</taxon>
        <taxon>Ecdysozoa</taxon>
        <taxon>Nematoda</taxon>
        <taxon>Enoplea</taxon>
        <taxon>Dorylaimia</taxon>
        <taxon>Trichinellida</taxon>
        <taxon>Trichuridae</taxon>
        <taxon>Trichuris</taxon>
    </lineage>
</organism>
<dbReference type="GO" id="GO:0000462">
    <property type="term" value="P:maturation of SSU-rRNA from tricistronic rRNA transcript (SSU-rRNA, 5.8S rRNA, LSU-rRNA)"/>
    <property type="evidence" value="ECO:0007669"/>
    <property type="project" value="TreeGrafter"/>
</dbReference>
<feature type="transmembrane region" description="Helical" evidence="4">
    <location>
        <begin position="58"/>
        <end position="81"/>
    </location>
</feature>
<dbReference type="InterPro" id="IPR012948">
    <property type="entry name" value="AARP2CN"/>
</dbReference>
<keyword evidence="8" id="KW-1185">Reference proteome</keyword>
<comment type="similarity">
    <text evidence="2">Belongs to the TRAFAC class translation factor GTPase superfamily. Bms1-like GTPase family. TSR1 subfamily.</text>
</comment>
<dbReference type="AlphaFoldDB" id="A0A077Z856"/>
<dbReference type="Proteomes" id="UP000030665">
    <property type="component" value="Unassembled WGS sequence"/>
</dbReference>
<protein>
    <recommendedName>
        <fullName evidence="3">Pre-rRNA-processing protein TSR1 homolog</fullName>
    </recommendedName>
</protein>
<evidence type="ECO:0000259" key="6">
    <source>
        <dbReference type="SMART" id="SM01362"/>
    </source>
</evidence>
<dbReference type="GO" id="GO:0005634">
    <property type="term" value="C:nucleus"/>
    <property type="evidence" value="ECO:0007669"/>
    <property type="project" value="InterPro"/>
</dbReference>
<comment type="function">
    <text evidence="1">Required during maturation of the 40S ribosomal subunit in the nucleolus.</text>
</comment>
<dbReference type="Pfam" id="PF04950">
    <property type="entry name" value="RIBIOP_C"/>
    <property type="match status" value="1"/>
</dbReference>